<proteinExistence type="predicted"/>
<feature type="region of interest" description="Disordered" evidence="1">
    <location>
        <begin position="1"/>
        <end position="23"/>
    </location>
</feature>
<reference evidence="2" key="1">
    <citation type="submission" date="2016-10" db="EMBL/GenBank/DDBJ databases">
        <authorList>
            <person name="Varghese N."/>
        </authorList>
    </citation>
    <scope>NUCLEOTIDE SEQUENCE</scope>
</reference>
<evidence type="ECO:0000256" key="1">
    <source>
        <dbReference type="SAM" id="MobiDB-lite"/>
    </source>
</evidence>
<sequence length="179" mass="18988">MALTNKKYNSLHGKTGSDKNSMKAKFDEGHQHVYVDDPDGGDPAVVAMIYQIGQLEEELDYLRTEISSNKDKTGISSSQASAITANTAKVSMVIGTGKGEAMSGQTNLVTVGTQAHQAMAGNTTIPPISITGLPANHTFDVQVRVMPPAKGAKKGTVVLTWAITDVPNRVVYSSNQTLI</sequence>
<evidence type="ECO:0000313" key="2">
    <source>
        <dbReference type="EMBL" id="ASF00224.1"/>
    </source>
</evidence>
<protein>
    <submittedName>
        <fullName evidence="2">Uncharacterized protein</fullName>
    </submittedName>
</protein>
<accession>A0A218MLR1</accession>
<reference evidence="2" key="2">
    <citation type="journal article" date="2017" name="Nat. Commun.">
        <title>Single-virus genomics reveals hidden cosmopolitan and abundant viruses.</title>
        <authorList>
            <person name="Martinez-Hernandez F."/>
            <person name="Fornas O."/>
            <person name="Lluesma Gomez M."/>
            <person name="Bolduc B."/>
            <person name="de la Cruz Pena M.J."/>
            <person name="Martinez J.M."/>
            <person name="Anton J."/>
            <person name="Gasol J.M."/>
            <person name="Rosselli R."/>
            <person name="Rodriguez-Valera F."/>
            <person name="Sullivan M.B."/>
            <person name="Acinas S.G."/>
            <person name="Martinez-Garcia M."/>
        </authorList>
    </citation>
    <scope>NUCLEOTIDE SEQUENCE</scope>
</reference>
<name>A0A218MLR1_9VIRU</name>
<organism evidence="2">
    <name type="scientific">uncultured virus</name>
    <dbReference type="NCBI Taxonomy" id="340016"/>
    <lineage>
        <taxon>Viruses</taxon>
        <taxon>environmental samples</taxon>
    </lineage>
</organism>
<dbReference type="EMBL" id="KY052822">
    <property type="protein sequence ID" value="ASF00224.1"/>
    <property type="molecule type" value="Genomic_DNA"/>
</dbReference>